<dbReference type="PROSITE" id="PS00324">
    <property type="entry name" value="ASPARTOKINASE"/>
    <property type="match status" value="1"/>
</dbReference>
<keyword evidence="22" id="KW-0486">Methionine biosynthesis</keyword>
<evidence type="ECO:0000256" key="17">
    <source>
        <dbReference type="ARBA" id="ARBA00022857"/>
    </source>
</evidence>
<comment type="pathway">
    <text evidence="5">Amino-acid biosynthesis; L-methionine biosynthesis via de novo pathway; L-homoserine from L-aspartate: step 3/3.</text>
</comment>
<keyword evidence="16" id="KW-0067">ATP-binding</keyword>
<dbReference type="AlphaFoldDB" id="A0A1M6BRX7"/>
<comment type="similarity">
    <text evidence="7">In the C-terminal section; belongs to the homoserine dehydrogenase family.</text>
</comment>
<dbReference type="GO" id="GO:0050661">
    <property type="term" value="F:NADP binding"/>
    <property type="evidence" value="ECO:0007669"/>
    <property type="project" value="InterPro"/>
</dbReference>
<dbReference type="GO" id="GO:0046872">
    <property type="term" value="F:metal ion binding"/>
    <property type="evidence" value="ECO:0007669"/>
    <property type="project" value="UniProtKB-KW"/>
</dbReference>
<evidence type="ECO:0000313" key="29">
    <source>
        <dbReference type="EMBL" id="SHI51515.1"/>
    </source>
</evidence>
<evidence type="ECO:0000256" key="14">
    <source>
        <dbReference type="ARBA" id="ARBA00022741"/>
    </source>
</evidence>
<keyword evidence="13" id="KW-0479">Metal-binding</keyword>
<comment type="cofactor">
    <cofactor evidence="1">
        <name>a metal cation</name>
        <dbReference type="ChEBI" id="CHEBI:25213"/>
    </cofactor>
</comment>
<dbReference type="InterPro" id="IPR036291">
    <property type="entry name" value="NAD(P)-bd_dom_sf"/>
</dbReference>
<dbReference type="UniPathway" id="UPA00034">
    <property type="reaction ID" value="UER00015"/>
</dbReference>
<sequence length="815" mass="90340">MKVLKFGGTSVANAENIQLVKNIVQKESTNNQLYVVVSALGGVTDLLLNTAYLASQQKEAYLETFGIVEQKHIEVVKKLIPVTRQSAIMSELKRELNILETLLEGAFLIGETTPKLLDKIVGYGELLSSKVIQAYFVTEGISSVFKDSRELIKTNEQFGKAQVNFEVTHQNIQDYSAHNQTDVTLLPGFIASSLKGDSTTLGRGGSDYTAAILAAAVNADVLEIWTDVSGMFTANPKLVKQAVAIKEISYQEAMELSHFGAKVLYPPTIQPILEKEIPIHIKNTFLPNEKGTRISKNTNGKNRPVRGISHIENISLLSLEGPGMVGVPGISKRFFEVLSYQKVSVVLITQASSEHSICVAVATEDAEKAKKALDHSFAYEISLNQIKPTIIENDQAIIALVGDNMKSHQGLSGKMFSTLGKNNVNIRVIAQGASEKNISAVIKKVDVKKALNTLHERFFEENIKQLNLFVMGVGNVGAKFLNQIEQQKKYLKENLKLNIRVIALSNSKKMLFQEGGISLNSWRENLENGEKADKELFFNKVKSLNLRNSIFVDNTANQVIANTYAQYLKNSISVVTCNKIASSSAYQNYQELKQLSRDYNAPFLFETNVGAGLPIIDTLKNLIASGDKITKIQAVLSGSLNFVFNNFDDNHEFVEVVRQAQTEGYTEPDPKIDLSGIDVMRKILILARESGYQLELEDIKNKSFLPESCLATENVEDFFTSLATQKEHFNQLYQNAKENNSRLKYVAEFNNGEASVGLEEIVQQHPFYNLEGKDNIVLFYTERYTEQPLIIKGAGAGADVTASGIFADIIRIGNY</sequence>
<dbReference type="InterPro" id="IPR011147">
    <property type="entry name" value="Bifunc_Aspkin/hSer_DH"/>
</dbReference>
<dbReference type="GO" id="GO:0009090">
    <property type="term" value="P:homoserine biosynthetic process"/>
    <property type="evidence" value="ECO:0007669"/>
    <property type="project" value="UniProtKB-ARBA"/>
</dbReference>
<organism evidence="29 30">
    <name type="scientific">Mesonia phycicola</name>
    <dbReference type="NCBI Taxonomy" id="579105"/>
    <lineage>
        <taxon>Bacteria</taxon>
        <taxon>Pseudomonadati</taxon>
        <taxon>Bacteroidota</taxon>
        <taxon>Flavobacteriia</taxon>
        <taxon>Flavobacteriales</taxon>
        <taxon>Flavobacteriaceae</taxon>
        <taxon>Mesonia</taxon>
    </lineage>
</organism>
<dbReference type="CDD" id="cd04243">
    <property type="entry name" value="AAK_AK-HSDH-like"/>
    <property type="match status" value="1"/>
</dbReference>
<dbReference type="SUPFAM" id="SSF55347">
    <property type="entry name" value="Glyceraldehyde-3-phosphate dehydrogenase-like, C-terminal domain"/>
    <property type="match status" value="1"/>
</dbReference>
<dbReference type="Gene3D" id="3.30.2130.10">
    <property type="entry name" value="VC0802-like"/>
    <property type="match status" value="1"/>
</dbReference>
<evidence type="ECO:0000256" key="22">
    <source>
        <dbReference type="ARBA" id="ARBA00023167"/>
    </source>
</evidence>
<dbReference type="Gene3D" id="1.20.120.1320">
    <property type="entry name" value="Aspartokinase, catalytic domain"/>
    <property type="match status" value="1"/>
</dbReference>
<comment type="catalytic activity">
    <reaction evidence="25">
        <text>L-aspartate + ATP = 4-phospho-L-aspartate + ADP</text>
        <dbReference type="Rhea" id="RHEA:23776"/>
        <dbReference type="ChEBI" id="CHEBI:29991"/>
        <dbReference type="ChEBI" id="CHEBI:30616"/>
        <dbReference type="ChEBI" id="CHEBI:57535"/>
        <dbReference type="ChEBI" id="CHEBI:456216"/>
        <dbReference type="EC" id="2.7.2.4"/>
    </reaction>
    <physiologicalReaction direction="left-to-right" evidence="25">
        <dbReference type="Rhea" id="RHEA:23777"/>
    </physiologicalReaction>
</comment>
<comment type="similarity">
    <text evidence="8">In the N-terminal section; belongs to the aspartokinase family.</text>
</comment>
<dbReference type="Pfam" id="PF00742">
    <property type="entry name" value="Homoserine_dh"/>
    <property type="match status" value="1"/>
</dbReference>
<evidence type="ECO:0000256" key="10">
    <source>
        <dbReference type="ARBA" id="ARBA00022605"/>
    </source>
</evidence>
<keyword evidence="10" id="KW-0028">Amino-acid biosynthesis</keyword>
<evidence type="ECO:0000256" key="12">
    <source>
        <dbReference type="ARBA" id="ARBA00022697"/>
    </source>
</evidence>
<comment type="catalytic activity">
    <reaction evidence="26">
        <text>L-homoserine + NADP(+) = L-aspartate 4-semialdehyde + NADPH + H(+)</text>
        <dbReference type="Rhea" id="RHEA:15761"/>
        <dbReference type="ChEBI" id="CHEBI:15378"/>
        <dbReference type="ChEBI" id="CHEBI:57476"/>
        <dbReference type="ChEBI" id="CHEBI:57783"/>
        <dbReference type="ChEBI" id="CHEBI:58349"/>
        <dbReference type="ChEBI" id="CHEBI:537519"/>
        <dbReference type="EC" id="1.1.1.3"/>
    </reaction>
    <physiologicalReaction direction="right-to-left" evidence="26">
        <dbReference type="Rhea" id="RHEA:15763"/>
    </physiologicalReaction>
</comment>
<evidence type="ECO:0000256" key="21">
    <source>
        <dbReference type="ARBA" id="ARBA00023154"/>
    </source>
</evidence>
<dbReference type="PANTHER" id="PTHR43070">
    <property type="match status" value="1"/>
</dbReference>
<dbReference type="SUPFAM" id="SSF55021">
    <property type="entry name" value="ACT-like"/>
    <property type="match status" value="2"/>
</dbReference>
<dbReference type="SUPFAM" id="SSF53633">
    <property type="entry name" value="Carbamate kinase-like"/>
    <property type="match status" value="1"/>
</dbReference>
<dbReference type="PROSITE" id="PS51671">
    <property type="entry name" value="ACT"/>
    <property type="match status" value="1"/>
</dbReference>
<dbReference type="GO" id="GO:0009089">
    <property type="term" value="P:lysine biosynthetic process via diaminopimelate"/>
    <property type="evidence" value="ECO:0007669"/>
    <property type="project" value="UniProtKB-UniPathway"/>
</dbReference>
<comment type="pathway">
    <text evidence="2">Amino-acid biosynthesis; L-lysine biosynthesis via DAP pathway; (S)-tetrahydrodipicolinate from L-aspartate: step 1/4.</text>
</comment>
<dbReference type="PROSITE" id="PS01042">
    <property type="entry name" value="HOMOSER_DHGENASE"/>
    <property type="match status" value="1"/>
</dbReference>
<evidence type="ECO:0000256" key="3">
    <source>
        <dbReference type="ARBA" id="ARBA00004986"/>
    </source>
</evidence>
<dbReference type="InterPro" id="IPR018042">
    <property type="entry name" value="Aspartate_kinase_CS"/>
</dbReference>
<dbReference type="InterPro" id="IPR005106">
    <property type="entry name" value="Asp/hSer_DH_NAD-bd"/>
</dbReference>
<dbReference type="UniPathway" id="UPA00051">
    <property type="reaction ID" value="UER00462"/>
</dbReference>
<dbReference type="InterPro" id="IPR042199">
    <property type="entry name" value="AsparK_Bifunc_asparK/hSer_DH"/>
</dbReference>
<dbReference type="NCBIfam" id="TIGR00657">
    <property type="entry name" value="asp_kinases"/>
    <property type="match status" value="1"/>
</dbReference>
<dbReference type="SUPFAM" id="SSF51735">
    <property type="entry name" value="NAD(P)-binding Rossmann-fold domains"/>
    <property type="match status" value="1"/>
</dbReference>
<reference evidence="29 30" key="1">
    <citation type="submission" date="2016-11" db="EMBL/GenBank/DDBJ databases">
        <authorList>
            <person name="Jaros S."/>
            <person name="Januszkiewicz K."/>
            <person name="Wedrychowicz H."/>
        </authorList>
    </citation>
    <scope>NUCLEOTIDE SEQUENCE [LARGE SCALE GENOMIC DNA]</scope>
    <source>
        <strain evidence="29 30">DSM 21425</strain>
    </source>
</reference>
<keyword evidence="17" id="KW-0521">NADP</keyword>
<dbReference type="InterPro" id="IPR001342">
    <property type="entry name" value="HDH_cat"/>
</dbReference>
<dbReference type="InterPro" id="IPR045865">
    <property type="entry name" value="ACT-like_dom_sf"/>
</dbReference>
<dbReference type="GO" id="GO:0009088">
    <property type="term" value="P:threonine biosynthetic process"/>
    <property type="evidence" value="ECO:0007669"/>
    <property type="project" value="UniProtKB-UniPathway"/>
</dbReference>
<evidence type="ECO:0000256" key="9">
    <source>
        <dbReference type="ARBA" id="ARBA00011881"/>
    </source>
</evidence>
<keyword evidence="19" id="KW-0520">NAD</keyword>
<dbReference type="Gene3D" id="3.30.360.10">
    <property type="entry name" value="Dihydrodipicolinate Reductase, domain 2"/>
    <property type="match status" value="1"/>
</dbReference>
<keyword evidence="23" id="KW-0511">Multifunctional enzyme</keyword>
<dbReference type="FunFam" id="3.30.360.10:FF:000006">
    <property type="entry name" value="Bifunctional aspartokinase/homoserine dehydrogenase"/>
    <property type="match status" value="1"/>
</dbReference>
<evidence type="ECO:0000256" key="16">
    <source>
        <dbReference type="ARBA" id="ARBA00022840"/>
    </source>
</evidence>
<dbReference type="STRING" id="579105.SAMN04488096_102193"/>
<name>A0A1M6BRX7_9FLAO</name>
<dbReference type="NCBIfam" id="NF006959">
    <property type="entry name" value="PRK09436.1"/>
    <property type="match status" value="1"/>
</dbReference>
<evidence type="ECO:0000256" key="5">
    <source>
        <dbReference type="ARBA" id="ARBA00005062"/>
    </source>
</evidence>
<dbReference type="Proteomes" id="UP000184225">
    <property type="component" value="Unassembled WGS sequence"/>
</dbReference>
<dbReference type="Pfam" id="PF03447">
    <property type="entry name" value="NAD_binding_3"/>
    <property type="match status" value="1"/>
</dbReference>
<keyword evidence="21" id="KW-0457">Lysine biosynthesis</keyword>
<dbReference type="PANTHER" id="PTHR43070:SF5">
    <property type="entry name" value="HOMOSERINE DEHYDROGENASE"/>
    <property type="match status" value="1"/>
</dbReference>
<dbReference type="EMBL" id="FQYY01000002">
    <property type="protein sequence ID" value="SHI51515.1"/>
    <property type="molecule type" value="Genomic_DNA"/>
</dbReference>
<accession>A0A1M6BRX7</accession>
<dbReference type="FunFam" id="3.40.50.720:FF:000083">
    <property type="entry name" value="Bifunctional aspartokinase/homoserine dehydrogenase"/>
    <property type="match status" value="1"/>
</dbReference>
<protein>
    <submittedName>
        <fullName evidence="29">Aspartate kinase</fullName>
    </submittedName>
</protein>
<dbReference type="Gene3D" id="3.40.50.720">
    <property type="entry name" value="NAD(P)-binding Rossmann-like Domain"/>
    <property type="match status" value="1"/>
</dbReference>
<keyword evidence="11" id="KW-0808">Transferase</keyword>
<evidence type="ECO:0000256" key="19">
    <source>
        <dbReference type="ARBA" id="ARBA00023027"/>
    </source>
</evidence>
<evidence type="ECO:0000256" key="18">
    <source>
        <dbReference type="ARBA" id="ARBA00023002"/>
    </source>
</evidence>
<dbReference type="Gene3D" id="3.40.1160.10">
    <property type="entry name" value="Acetylglutamate kinase-like"/>
    <property type="match status" value="1"/>
</dbReference>
<comment type="pathway">
    <text evidence="4">Amino-acid biosynthesis; L-threonine biosynthesis; L-threonine from L-aspartate: step 3/5.</text>
</comment>
<comment type="pathway">
    <text evidence="3">Amino-acid biosynthesis; L-methionine biosynthesis via de novo pathway; L-homoserine from L-aspartate: step 1/3.</text>
</comment>
<dbReference type="GO" id="GO:0004072">
    <property type="term" value="F:aspartate kinase activity"/>
    <property type="evidence" value="ECO:0007669"/>
    <property type="project" value="UniProtKB-EC"/>
</dbReference>
<keyword evidence="30" id="KW-1185">Reference proteome</keyword>
<dbReference type="InterPro" id="IPR054352">
    <property type="entry name" value="ACT_Aspartokinase"/>
</dbReference>
<evidence type="ECO:0000313" key="30">
    <source>
        <dbReference type="Proteomes" id="UP000184225"/>
    </source>
</evidence>
<dbReference type="Pfam" id="PF00696">
    <property type="entry name" value="AA_kinase"/>
    <property type="match status" value="1"/>
</dbReference>
<dbReference type="Pfam" id="PF22468">
    <property type="entry name" value="ACT_9"/>
    <property type="match status" value="2"/>
</dbReference>
<evidence type="ECO:0000256" key="4">
    <source>
        <dbReference type="ARBA" id="ARBA00005056"/>
    </source>
</evidence>
<comment type="pathway">
    <text evidence="6">Amino-acid biosynthesis; L-threonine biosynthesis; L-threonine from L-aspartate: step 1/5.</text>
</comment>
<feature type="domain" description="ACT" evidence="28">
    <location>
        <begin position="400"/>
        <end position="478"/>
    </location>
</feature>
<gene>
    <name evidence="29" type="ORF">SAMN04488096_102193</name>
</gene>
<evidence type="ECO:0000259" key="28">
    <source>
        <dbReference type="PROSITE" id="PS51671"/>
    </source>
</evidence>
<dbReference type="UniPathway" id="UPA00050">
    <property type="reaction ID" value="UER00063"/>
</dbReference>
<dbReference type="InterPro" id="IPR019811">
    <property type="entry name" value="HDH_CS"/>
</dbReference>
<evidence type="ECO:0000256" key="27">
    <source>
        <dbReference type="ARBA" id="ARBA00049031"/>
    </source>
</evidence>
<evidence type="ECO:0000256" key="6">
    <source>
        <dbReference type="ARBA" id="ARBA00005139"/>
    </source>
</evidence>
<evidence type="ECO:0000256" key="25">
    <source>
        <dbReference type="ARBA" id="ARBA00048561"/>
    </source>
</evidence>
<comment type="subunit">
    <text evidence="9">Homotetramer.</text>
</comment>
<evidence type="ECO:0000256" key="11">
    <source>
        <dbReference type="ARBA" id="ARBA00022679"/>
    </source>
</evidence>
<evidence type="ECO:0000256" key="13">
    <source>
        <dbReference type="ARBA" id="ARBA00022723"/>
    </source>
</evidence>
<keyword evidence="12" id="KW-0791">Threonine biosynthesis</keyword>
<dbReference type="GO" id="GO:0004412">
    <property type="term" value="F:homoserine dehydrogenase activity"/>
    <property type="evidence" value="ECO:0007669"/>
    <property type="project" value="UniProtKB-EC"/>
</dbReference>
<keyword evidence="15 29" id="KW-0418">Kinase</keyword>
<evidence type="ECO:0000256" key="1">
    <source>
        <dbReference type="ARBA" id="ARBA00001920"/>
    </source>
</evidence>
<dbReference type="GO" id="GO:0005524">
    <property type="term" value="F:ATP binding"/>
    <property type="evidence" value="ECO:0007669"/>
    <property type="project" value="UniProtKB-KW"/>
</dbReference>
<proteinExistence type="inferred from homology"/>
<dbReference type="CDD" id="cd04921">
    <property type="entry name" value="ACT_AKi-HSDH-ThrA-like_1"/>
    <property type="match status" value="1"/>
</dbReference>
<evidence type="ECO:0000256" key="15">
    <source>
        <dbReference type="ARBA" id="ARBA00022777"/>
    </source>
</evidence>
<evidence type="ECO:0000256" key="26">
    <source>
        <dbReference type="ARBA" id="ARBA00048841"/>
    </source>
</evidence>
<dbReference type="InterPro" id="IPR001341">
    <property type="entry name" value="Asp_kinase"/>
</dbReference>
<comment type="function">
    <text evidence="24">Bifunctional aspartate kinase and homoserine dehydrogenase that catalyzes the first and the third steps toward the synthesis of lysine, methionine and threonine from aspartate.</text>
</comment>
<keyword evidence="20" id="KW-0915">Sodium</keyword>
<comment type="catalytic activity">
    <reaction evidence="27">
        <text>L-homoserine + NAD(+) = L-aspartate 4-semialdehyde + NADH + H(+)</text>
        <dbReference type="Rhea" id="RHEA:15757"/>
        <dbReference type="ChEBI" id="CHEBI:15378"/>
        <dbReference type="ChEBI" id="CHEBI:57476"/>
        <dbReference type="ChEBI" id="CHEBI:57540"/>
        <dbReference type="ChEBI" id="CHEBI:57945"/>
        <dbReference type="ChEBI" id="CHEBI:537519"/>
        <dbReference type="EC" id="1.1.1.3"/>
    </reaction>
    <physiologicalReaction direction="right-to-left" evidence="27">
        <dbReference type="Rhea" id="RHEA:15759"/>
    </physiologicalReaction>
</comment>
<dbReference type="PIRSF" id="PIRSF000727">
    <property type="entry name" value="ThrA"/>
    <property type="match status" value="1"/>
</dbReference>
<dbReference type="FunFam" id="3.30.2130.10:FF:000001">
    <property type="entry name" value="Bifunctional aspartokinase/homoserine dehydrogenase"/>
    <property type="match status" value="1"/>
</dbReference>
<dbReference type="InterPro" id="IPR036393">
    <property type="entry name" value="AceGlu_kinase-like_sf"/>
</dbReference>
<dbReference type="RefSeq" id="WP_073148373.1">
    <property type="nucleotide sequence ID" value="NZ_FQYY01000002.1"/>
</dbReference>
<evidence type="ECO:0000256" key="20">
    <source>
        <dbReference type="ARBA" id="ARBA00023053"/>
    </source>
</evidence>
<evidence type="ECO:0000256" key="8">
    <source>
        <dbReference type="ARBA" id="ARBA00010046"/>
    </source>
</evidence>
<dbReference type="CDD" id="cd04922">
    <property type="entry name" value="ACT_AKi-HSDH-ThrA_2"/>
    <property type="match status" value="1"/>
</dbReference>
<dbReference type="InterPro" id="IPR001048">
    <property type="entry name" value="Asp/Glu/Uridylate_kinase"/>
</dbReference>
<keyword evidence="18" id="KW-0560">Oxidoreductase</keyword>
<dbReference type="InterPro" id="IPR049638">
    <property type="entry name" value="AK-HD"/>
</dbReference>
<dbReference type="OrthoDB" id="9799110at2"/>
<evidence type="ECO:0000256" key="23">
    <source>
        <dbReference type="ARBA" id="ARBA00023268"/>
    </source>
</evidence>
<keyword evidence="14" id="KW-0547">Nucleotide-binding</keyword>
<evidence type="ECO:0000256" key="24">
    <source>
        <dbReference type="ARBA" id="ARBA00044938"/>
    </source>
</evidence>
<dbReference type="GO" id="GO:0009086">
    <property type="term" value="P:methionine biosynthetic process"/>
    <property type="evidence" value="ECO:0007669"/>
    <property type="project" value="UniProtKB-KW"/>
</dbReference>
<evidence type="ECO:0000256" key="2">
    <source>
        <dbReference type="ARBA" id="ARBA00004766"/>
    </source>
</evidence>
<evidence type="ECO:0000256" key="7">
    <source>
        <dbReference type="ARBA" id="ARBA00007952"/>
    </source>
</evidence>
<dbReference type="InterPro" id="IPR002912">
    <property type="entry name" value="ACT_dom"/>
</dbReference>